<dbReference type="Proteomes" id="UP000320055">
    <property type="component" value="Unassembled WGS sequence"/>
</dbReference>
<keyword evidence="3" id="KW-1185">Reference proteome</keyword>
<dbReference type="GO" id="GO:0008806">
    <property type="term" value="F:carboxymethylenebutenolidase activity"/>
    <property type="evidence" value="ECO:0007669"/>
    <property type="project" value="UniProtKB-EC"/>
</dbReference>
<dbReference type="Pfam" id="PF01738">
    <property type="entry name" value="DLH"/>
    <property type="match status" value="1"/>
</dbReference>
<dbReference type="Gene3D" id="3.40.50.1820">
    <property type="entry name" value="alpha/beta hydrolase"/>
    <property type="match status" value="1"/>
</dbReference>
<dbReference type="InterPro" id="IPR051049">
    <property type="entry name" value="Dienelactone_hydrolase-like"/>
</dbReference>
<reference evidence="2 3" key="1">
    <citation type="submission" date="2019-01" db="EMBL/GenBank/DDBJ databases">
        <authorList>
            <person name="Brito A."/>
        </authorList>
    </citation>
    <scope>NUCLEOTIDE SEQUENCE [LARGE SCALE GENOMIC DNA]</scope>
    <source>
        <strain evidence="2">1</strain>
    </source>
</reference>
<dbReference type="PANTHER" id="PTHR46623:SF6">
    <property type="entry name" value="ALPHA_BETA-HYDROLASES SUPERFAMILY PROTEIN"/>
    <property type="match status" value="1"/>
</dbReference>
<protein>
    <submittedName>
        <fullName evidence="2">Putative carboxymethylenebutenolidase</fullName>
        <ecNumber evidence="2">3.1.1.45</ecNumber>
    </submittedName>
</protein>
<dbReference type="InterPro" id="IPR029058">
    <property type="entry name" value="AB_hydrolase_fold"/>
</dbReference>
<dbReference type="AlphaFoldDB" id="A0A563VN56"/>
<keyword evidence="2" id="KW-0378">Hydrolase</keyword>
<accession>A0A563VN56</accession>
<name>A0A563VN56_9CYAN</name>
<dbReference type="SUPFAM" id="SSF53474">
    <property type="entry name" value="alpha/beta-Hydrolases"/>
    <property type="match status" value="1"/>
</dbReference>
<feature type="domain" description="Dienelactone hydrolase" evidence="1">
    <location>
        <begin position="20"/>
        <end position="244"/>
    </location>
</feature>
<dbReference type="RefSeq" id="WP_144864295.1">
    <property type="nucleotide sequence ID" value="NZ_LR213779.1"/>
</dbReference>
<evidence type="ECO:0000313" key="2">
    <source>
        <dbReference type="EMBL" id="VEP12869.1"/>
    </source>
</evidence>
<dbReference type="PANTHER" id="PTHR46623">
    <property type="entry name" value="CARBOXYMETHYLENEBUTENOLIDASE-RELATED"/>
    <property type="match status" value="1"/>
</dbReference>
<dbReference type="EC" id="3.1.1.45" evidence="2"/>
<evidence type="ECO:0000313" key="3">
    <source>
        <dbReference type="Proteomes" id="UP000320055"/>
    </source>
</evidence>
<evidence type="ECO:0000259" key="1">
    <source>
        <dbReference type="Pfam" id="PF01738"/>
    </source>
</evidence>
<dbReference type="EMBL" id="CAACVJ010000079">
    <property type="protein sequence ID" value="VEP12869.1"/>
    <property type="molecule type" value="Genomic_DNA"/>
</dbReference>
<dbReference type="InterPro" id="IPR002925">
    <property type="entry name" value="Dienelactn_hydro"/>
</dbReference>
<proteinExistence type="predicted"/>
<gene>
    <name evidence="2" type="ORF">H1P_170002</name>
</gene>
<dbReference type="OrthoDB" id="9787933at2"/>
<organism evidence="2 3">
    <name type="scientific">Hyella patelloides LEGE 07179</name>
    <dbReference type="NCBI Taxonomy" id="945734"/>
    <lineage>
        <taxon>Bacteria</taxon>
        <taxon>Bacillati</taxon>
        <taxon>Cyanobacteriota</taxon>
        <taxon>Cyanophyceae</taxon>
        <taxon>Pleurocapsales</taxon>
        <taxon>Hyellaceae</taxon>
        <taxon>Hyella</taxon>
    </lineage>
</organism>
<sequence length="246" mass="27303">MAIAKIVTEQIKIPNQDLAIDAYLAQPQDSGSYPAMIVIQEIFGVNDHIKDVTERIAQQGYIAVAPAIYQRQAPGFAAGYTPEDVTLGRQHKEQTKAKELLSDIQATIDYLYQLPSVKTTGVGTVGFCFGGHVVYLAATLNDVRATASFYGAQIVNWCPGEDEPTIKRTKDIDGTIYAFFGTADSLIPNEQVDQIATELATQQIEHRVFRYEGADHGFFCDRRQSYNPDAAKDAWQKMLDLFSQKL</sequence>